<name>A0ABD1F301_HYPHA</name>
<protein>
    <submittedName>
        <fullName evidence="1">Uncharacterized protein</fullName>
    </submittedName>
</protein>
<dbReference type="Proteomes" id="UP001566132">
    <property type="component" value="Unassembled WGS sequence"/>
</dbReference>
<dbReference type="EMBL" id="JBDJPC010000004">
    <property type="protein sequence ID" value="KAL1506750.1"/>
    <property type="molecule type" value="Genomic_DNA"/>
</dbReference>
<comment type="caution">
    <text evidence="1">The sequence shown here is derived from an EMBL/GenBank/DDBJ whole genome shotgun (WGS) entry which is preliminary data.</text>
</comment>
<evidence type="ECO:0000313" key="2">
    <source>
        <dbReference type="Proteomes" id="UP001566132"/>
    </source>
</evidence>
<organism evidence="1 2">
    <name type="scientific">Hypothenemus hampei</name>
    <name type="common">Coffee berry borer</name>
    <dbReference type="NCBI Taxonomy" id="57062"/>
    <lineage>
        <taxon>Eukaryota</taxon>
        <taxon>Metazoa</taxon>
        <taxon>Ecdysozoa</taxon>
        <taxon>Arthropoda</taxon>
        <taxon>Hexapoda</taxon>
        <taxon>Insecta</taxon>
        <taxon>Pterygota</taxon>
        <taxon>Neoptera</taxon>
        <taxon>Endopterygota</taxon>
        <taxon>Coleoptera</taxon>
        <taxon>Polyphaga</taxon>
        <taxon>Cucujiformia</taxon>
        <taxon>Curculionidae</taxon>
        <taxon>Scolytinae</taxon>
        <taxon>Hypothenemus</taxon>
    </lineage>
</organism>
<gene>
    <name evidence="1" type="ORF">ABEB36_006053</name>
</gene>
<proteinExistence type="predicted"/>
<reference evidence="1 2" key="1">
    <citation type="submission" date="2024-05" db="EMBL/GenBank/DDBJ databases">
        <title>Genetic variation in Jamaican populations of the coffee berry borer (Hypothenemus hampei).</title>
        <authorList>
            <person name="Errbii M."/>
            <person name="Myrie A."/>
        </authorList>
    </citation>
    <scope>NUCLEOTIDE SEQUENCE [LARGE SCALE GENOMIC DNA]</scope>
    <source>
        <strain evidence="1">JA-Hopewell-2020-01-JO</strain>
        <tissue evidence="1">Whole body</tissue>
    </source>
</reference>
<accession>A0ABD1F301</accession>
<sequence length="203" mass="23678">MIGPTKHDRDGLRILRKTHCVKWQMDHMTNNGHSFGLLKAKFLKIWYWDCSKHVAIVYVLNSNIASTSKAKMCPSCGRTDHQRSSNKLAPNHEKKQFVDSSAKMSTYTIKCSFGTFFTNDDIKRRIVADIIEVSNLMVEASLKKKWQWERFVYEDLFTADKNKKVSTETTSFLKDFGFPANKKFVNMANEWWSPVPFLYRLAY</sequence>
<evidence type="ECO:0000313" key="1">
    <source>
        <dbReference type="EMBL" id="KAL1506750.1"/>
    </source>
</evidence>
<keyword evidence="2" id="KW-1185">Reference proteome</keyword>
<dbReference type="AlphaFoldDB" id="A0ABD1F301"/>